<evidence type="ECO:0000313" key="2">
    <source>
        <dbReference type="EMBL" id="GAA2484716.1"/>
    </source>
</evidence>
<protein>
    <submittedName>
        <fullName evidence="2">Uncharacterized protein</fullName>
    </submittedName>
</protein>
<feature type="region of interest" description="Disordered" evidence="1">
    <location>
        <begin position="72"/>
        <end position="136"/>
    </location>
</feature>
<dbReference type="EMBL" id="BAAASR010000007">
    <property type="protein sequence ID" value="GAA2484716.1"/>
    <property type="molecule type" value="Genomic_DNA"/>
</dbReference>
<reference evidence="2 3" key="1">
    <citation type="journal article" date="2019" name="Int. J. Syst. Evol. Microbiol.">
        <title>The Global Catalogue of Microorganisms (GCM) 10K type strain sequencing project: providing services to taxonomists for standard genome sequencing and annotation.</title>
        <authorList>
            <consortium name="The Broad Institute Genomics Platform"/>
            <consortium name="The Broad Institute Genome Sequencing Center for Infectious Disease"/>
            <person name="Wu L."/>
            <person name="Ma J."/>
        </authorList>
    </citation>
    <scope>NUCLEOTIDE SEQUENCE [LARGE SCALE GENOMIC DNA]</scope>
    <source>
        <strain evidence="2 3">JCM 5062</strain>
    </source>
</reference>
<evidence type="ECO:0000313" key="3">
    <source>
        <dbReference type="Proteomes" id="UP001499942"/>
    </source>
</evidence>
<name>A0ABN3LKX4_9ACTN</name>
<dbReference type="Proteomes" id="UP001499942">
    <property type="component" value="Unassembled WGS sequence"/>
</dbReference>
<evidence type="ECO:0000256" key="1">
    <source>
        <dbReference type="SAM" id="MobiDB-lite"/>
    </source>
</evidence>
<proteinExistence type="predicted"/>
<organism evidence="2 3">
    <name type="scientific">Streptomyces gobitricini</name>
    <dbReference type="NCBI Taxonomy" id="68211"/>
    <lineage>
        <taxon>Bacteria</taxon>
        <taxon>Bacillati</taxon>
        <taxon>Actinomycetota</taxon>
        <taxon>Actinomycetes</taxon>
        <taxon>Kitasatosporales</taxon>
        <taxon>Streptomycetaceae</taxon>
        <taxon>Streptomyces</taxon>
    </lineage>
</organism>
<comment type="caution">
    <text evidence="2">The sequence shown here is derived from an EMBL/GenBank/DDBJ whole genome shotgun (WGS) entry which is preliminary data.</text>
</comment>
<feature type="compositionally biased region" description="Basic and acidic residues" evidence="1">
    <location>
        <begin position="91"/>
        <end position="101"/>
    </location>
</feature>
<dbReference type="RefSeq" id="WP_344357942.1">
    <property type="nucleotide sequence ID" value="NZ_BAAASR010000007.1"/>
</dbReference>
<keyword evidence="3" id="KW-1185">Reference proteome</keyword>
<gene>
    <name evidence="2" type="ORF">GCM10010393_14540</name>
</gene>
<sequence>MISDVPRRVNMQHVADTGAALAVALLPLAAAVLLAKTVAGDPLAPVNTLITSGGQRARLSPSQWRGCGRTALSEWKAGARTTGTHAPGRVWRREGRRRDGHPSAGVREVWVDGSSPRRGSRRPAPGPKNTTTLAGG</sequence>
<accession>A0ABN3LKX4</accession>